<gene>
    <name evidence="1" type="ORF">NCTC12998_06480</name>
</gene>
<evidence type="ECO:0000313" key="2">
    <source>
        <dbReference type="Proteomes" id="UP000345637"/>
    </source>
</evidence>
<name>A0A485CUR2_RAOPL</name>
<dbReference type="Proteomes" id="UP000345637">
    <property type="component" value="Unassembled WGS sequence"/>
</dbReference>
<dbReference type="AlphaFoldDB" id="A0A485CUR2"/>
<protein>
    <submittedName>
        <fullName evidence="1">Uncharacterized protein</fullName>
    </submittedName>
</protein>
<dbReference type="EMBL" id="CAADJE010000035">
    <property type="protein sequence ID" value="VFS88237.1"/>
    <property type="molecule type" value="Genomic_DNA"/>
</dbReference>
<accession>A0A485CUR2</accession>
<evidence type="ECO:0000313" key="1">
    <source>
        <dbReference type="EMBL" id="VFS88237.1"/>
    </source>
</evidence>
<proteinExistence type="predicted"/>
<reference evidence="1 2" key="1">
    <citation type="submission" date="2019-03" db="EMBL/GenBank/DDBJ databases">
        <authorList>
            <consortium name="Pathogen Informatics"/>
        </authorList>
    </citation>
    <scope>NUCLEOTIDE SEQUENCE [LARGE SCALE GENOMIC DNA]</scope>
    <source>
        <strain evidence="1 2">NCTC12998</strain>
    </source>
</reference>
<sequence>MTEPIWHVILRYWRSSLQVGEIYTRTSGTMTGAIPSAGDLAGNQ</sequence>
<organism evidence="1 2">
    <name type="scientific">Raoultella planticola</name>
    <name type="common">Klebsiella planticola</name>
    <dbReference type="NCBI Taxonomy" id="575"/>
    <lineage>
        <taxon>Bacteria</taxon>
        <taxon>Pseudomonadati</taxon>
        <taxon>Pseudomonadota</taxon>
        <taxon>Gammaproteobacteria</taxon>
        <taxon>Enterobacterales</taxon>
        <taxon>Enterobacteriaceae</taxon>
        <taxon>Klebsiella/Raoultella group</taxon>
        <taxon>Raoultella</taxon>
    </lineage>
</organism>